<sequence>MTSRQVVTHHLRELVSSGDVIVKLSDTDTDKSGDGAMNRRFQAHDAARDALYEQWEQVGMRTRNANKGVGVAVSLDWIQSCVDTGVVPWLSRVFKLIPSKVSYVQDGAAQQGARRNAASLLNSCGPSAFMMLACLLDPLFNVVAYGDAQQQARAQQLLALLLARDFMVPAAAAFHAWTLFTVYLALPSTRDALEAGGGYDAIRCLVHAVGTRCKGALFSARYAQIASTLLVNRMNTCGLATSGTAAPLPAPVAELVDALSSSGLVPVAAGMILQPPLVVNGVPIPWGPGIPYPKNRTAIEIHAAAREVSIAMNVLQGARARLVGAGGSTSAPGVAQLGRLLEHRKVAALRHVMLQRLAAHGRLQPQPPEEGVAAEGGADGAEDAYVWWLTRKEVQDGPVTDRGITGFDDRTGNTAGWLEDDHCHAVLVSLGYWRGTELRELPPDLRRRLAPPASAPPPEVIARLAARTAEALCRLYHGQGLGGAYGPGAPEWLFARNAGALVPFDFSDEASAAPEAELQACLPHWLEAAAWGLALGVEALAGAVERRGVSHPNATHGGMLLHESQLGNEATGPERLLQALTLPSSHATRNVKMSSEVRADLSARLRRAGLGASLDRALRLAFTVFDRAEAPGATEWERSAANILMDAPFSTASILGSQLLPMLGPTGAAVEGGGVSGVLVTAAKRASALARQLEELVEAGAGGGETPMAKLVRPSTLVLDALARGFFALREELRKR</sequence>
<organism evidence="1 2">
    <name type="scientific">Gonium pectorale</name>
    <name type="common">Green alga</name>
    <dbReference type="NCBI Taxonomy" id="33097"/>
    <lineage>
        <taxon>Eukaryota</taxon>
        <taxon>Viridiplantae</taxon>
        <taxon>Chlorophyta</taxon>
        <taxon>core chlorophytes</taxon>
        <taxon>Chlorophyceae</taxon>
        <taxon>CS clade</taxon>
        <taxon>Chlamydomonadales</taxon>
        <taxon>Volvocaceae</taxon>
        <taxon>Gonium</taxon>
    </lineage>
</organism>
<proteinExistence type="predicted"/>
<gene>
    <name evidence="1" type="ORF">GPECTOR_32g520</name>
</gene>
<dbReference type="AlphaFoldDB" id="A0A150GDI2"/>
<accession>A0A150GDI2</accession>
<reference evidence="2" key="1">
    <citation type="journal article" date="2016" name="Nat. Commun.">
        <title>The Gonium pectorale genome demonstrates co-option of cell cycle regulation during the evolution of multicellularity.</title>
        <authorList>
            <person name="Hanschen E.R."/>
            <person name="Marriage T.N."/>
            <person name="Ferris P.J."/>
            <person name="Hamaji T."/>
            <person name="Toyoda A."/>
            <person name="Fujiyama A."/>
            <person name="Neme R."/>
            <person name="Noguchi H."/>
            <person name="Minakuchi Y."/>
            <person name="Suzuki M."/>
            <person name="Kawai-Toyooka H."/>
            <person name="Smith D.R."/>
            <person name="Sparks H."/>
            <person name="Anderson J."/>
            <person name="Bakaric R."/>
            <person name="Luria V."/>
            <person name="Karger A."/>
            <person name="Kirschner M.W."/>
            <person name="Durand P.M."/>
            <person name="Michod R.E."/>
            <person name="Nozaki H."/>
            <person name="Olson B.J."/>
        </authorList>
    </citation>
    <scope>NUCLEOTIDE SEQUENCE [LARGE SCALE GENOMIC DNA]</scope>
    <source>
        <strain evidence="2">NIES-2863</strain>
    </source>
</reference>
<protein>
    <submittedName>
        <fullName evidence="1">Uncharacterized protein</fullName>
    </submittedName>
</protein>
<comment type="caution">
    <text evidence="1">The sequence shown here is derived from an EMBL/GenBank/DDBJ whole genome shotgun (WGS) entry which is preliminary data.</text>
</comment>
<evidence type="ECO:0000313" key="2">
    <source>
        <dbReference type="Proteomes" id="UP000075714"/>
    </source>
</evidence>
<name>A0A150GDI2_GONPE</name>
<evidence type="ECO:0000313" key="1">
    <source>
        <dbReference type="EMBL" id="KXZ47907.1"/>
    </source>
</evidence>
<dbReference type="EMBL" id="LSYV01000033">
    <property type="protein sequence ID" value="KXZ47907.1"/>
    <property type="molecule type" value="Genomic_DNA"/>
</dbReference>
<dbReference type="Proteomes" id="UP000075714">
    <property type="component" value="Unassembled WGS sequence"/>
</dbReference>
<keyword evidence="2" id="KW-1185">Reference proteome</keyword>